<dbReference type="CDD" id="cd01997">
    <property type="entry name" value="GMP_synthase_C"/>
    <property type="match status" value="1"/>
</dbReference>
<sequence length="422" mass="46835">MTDKHDCVVILDFGAINAQMLAKAVRQLNIYCEVLPYTAATDRILALQPKALILQRGEACGERTLGRELPPETAALGLPVLDMKSSPWEEADLKAFLVKECKMGQDWTTEAFIEETVAALRSEIQDKKVLLAMSGGVDSSVCAALLHRAVGSQLTCVFVDHGCMRKDEPRQIEEVFRGQFGMNLVSVNAEDRFLERLKGVTDPEMKRKIIGEEFIRVFEEEARKLGELDYFVQGTIYPDIIESGWDGGKSVKAHHNVGGLPERIDFKGILEPVKYLFKDEVRRVGEAMGIPPVITRRQPFPGPGLAVRCLGELTREKLEILREADAIFREGMDEKGYGDHASQFFAVLTNVQSVGVTNDERTYGYVIALRAVLTTDFMTAGVADLPIAFLTEVAAKIAVQVQGVNRVVYDITSKPPATIEWE</sequence>
<feature type="domain" description="GMPS ATP-PPase" evidence="11">
    <location>
        <begin position="107"/>
        <end position="297"/>
    </location>
</feature>
<dbReference type="Proteomes" id="UP000318307">
    <property type="component" value="Unassembled WGS sequence"/>
</dbReference>
<evidence type="ECO:0000256" key="1">
    <source>
        <dbReference type="ARBA" id="ARBA00002332"/>
    </source>
</evidence>
<evidence type="ECO:0000259" key="11">
    <source>
        <dbReference type="PROSITE" id="PS51553"/>
    </source>
</evidence>
<reference evidence="12 13" key="1">
    <citation type="submission" date="2019-07" db="EMBL/GenBank/DDBJ databases">
        <title>Genome sequencing of 100 strains of the haloalkaliphilic chemolithoautotrophic sulfur-oxidizing bacterium Thioalkalivibrio.</title>
        <authorList>
            <person name="Muyzer G."/>
        </authorList>
    </citation>
    <scope>NUCLEOTIDE SEQUENCE [LARGE SCALE GENOMIC DNA]</scope>
    <source>
        <strain evidence="12 13">ASO4-4</strain>
    </source>
</reference>
<dbReference type="AlphaFoldDB" id="A0A562RTB2"/>
<dbReference type="RefSeq" id="WP_144684524.1">
    <property type="nucleotide sequence ID" value="NZ_VLLC01000011.1"/>
</dbReference>
<dbReference type="PROSITE" id="PS51553">
    <property type="entry name" value="GMPS_ATP_PPASE"/>
    <property type="match status" value="1"/>
</dbReference>
<proteinExistence type="predicted"/>
<dbReference type="PANTHER" id="PTHR11922">
    <property type="entry name" value="GMP SYNTHASE-RELATED"/>
    <property type="match status" value="1"/>
</dbReference>
<evidence type="ECO:0000313" key="13">
    <source>
        <dbReference type="Proteomes" id="UP000318307"/>
    </source>
</evidence>
<dbReference type="PANTHER" id="PTHR11922:SF2">
    <property type="entry name" value="GMP SYNTHASE [GLUTAMINE-HYDROLYZING]"/>
    <property type="match status" value="1"/>
</dbReference>
<dbReference type="Gene3D" id="3.40.50.620">
    <property type="entry name" value="HUPs"/>
    <property type="match status" value="1"/>
</dbReference>
<keyword evidence="13" id="KW-1185">Reference proteome</keyword>
<protein>
    <recommendedName>
        <fullName evidence="3">GMP synthase (glutamine-hydrolyzing)</fullName>
        <ecNumber evidence="3">6.3.5.2</ecNumber>
    </recommendedName>
</protein>
<evidence type="ECO:0000313" key="12">
    <source>
        <dbReference type="EMBL" id="TWI72319.1"/>
    </source>
</evidence>
<evidence type="ECO:0000256" key="9">
    <source>
        <dbReference type="ARBA" id="ARBA00022962"/>
    </source>
</evidence>
<comment type="function">
    <text evidence="1">Catalyzes the synthesis of GMP from XMP.</text>
</comment>
<dbReference type="EC" id="6.3.5.2" evidence="3"/>
<dbReference type="UniPathway" id="UPA00189">
    <property type="reaction ID" value="UER00296"/>
</dbReference>
<evidence type="ECO:0000256" key="6">
    <source>
        <dbReference type="ARBA" id="ARBA00022749"/>
    </source>
</evidence>
<dbReference type="InterPro" id="IPR025777">
    <property type="entry name" value="GMPS_ATP_PPase_dom"/>
</dbReference>
<comment type="pathway">
    <text evidence="2">Purine metabolism; GMP biosynthesis; GMP from XMP (L-Gln route): step 1/1.</text>
</comment>
<evidence type="ECO:0000256" key="2">
    <source>
        <dbReference type="ARBA" id="ARBA00005153"/>
    </source>
</evidence>
<organism evidence="12 13">
    <name type="scientific">Desulfobotulus alkaliphilus</name>
    <dbReference type="NCBI Taxonomy" id="622671"/>
    <lineage>
        <taxon>Bacteria</taxon>
        <taxon>Pseudomonadati</taxon>
        <taxon>Thermodesulfobacteriota</taxon>
        <taxon>Desulfobacteria</taxon>
        <taxon>Desulfobacterales</taxon>
        <taxon>Desulfobacteraceae</taxon>
        <taxon>Desulfobotulus</taxon>
    </lineage>
</organism>
<dbReference type="InterPro" id="IPR014729">
    <property type="entry name" value="Rossmann-like_a/b/a_fold"/>
</dbReference>
<keyword evidence="5 10" id="KW-0547">Nucleotide-binding</keyword>
<accession>A0A562RTB2</accession>
<dbReference type="EMBL" id="VLLC01000011">
    <property type="protein sequence ID" value="TWI72319.1"/>
    <property type="molecule type" value="Genomic_DNA"/>
</dbReference>
<evidence type="ECO:0000256" key="7">
    <source>
        <dbReference type="ARBA" id="ARBA00022755"/>
    </source>
</evidence>
<dbReference type="NCBIfam" id="NF000848">
    <property type="entry name" value="PRK00074.1"/>
    <property type="match status" value="1"/>
</dbReference>
<keyword evidence="7 10" id="KW-0658">Purine biosynthesis</keyword>
<evidence type="ECO:0000256" key="4">
    <source>
        <dbReference type="ARBA" id="ARBA00022598"/>
    </source>
</evidence>
<evidence type="ECO:0000256" key="5">
    <source>
        <dbReference type="ARBA" id="ARBA00022741"/>
    </source>
</evidence>
<evidence type="ECO:0000256" key="10">
    <source>
        <dbReference type="PROSITE-ProRule" id="PRU00886"/>
    </source>
</evidence>
<evidence type="ECO:0000256" key="3">
    <source>
        <dbReference type="ARBA" id="ARBA00012746"/>
    </source>
</evidence>
<dbReference type="Pfam" id="PF00958">
    <property type="entry name" value="GMP_synt_C"/>
    <property type="match status" value="1"/>
</dbReference>
<keyword evidence="6 10" id="KW-0332">GMP biosynthesis</keyword>
<dbReference type="Pfam" id="PF03054">
    <property type="entry name" value="tRNA_Me_trans"/>
    <property type="match status" value="1"/>
</dbReference>
<dbReference type="FunFam" id="3.40.50.620:FF:000001">
    <property type="entry name" value="GMP synthase [glutamine-hydrolyzing]"/>
    <property type="match status" value="1"/>
</dbReference>
<dbReference type="InterPro" id="IPR001674">
    <property type="entry name" value="GMP_synth_C"/>
</dbReference>
<comment type="caution">
    <text evidence="12">The sequence shown here is derived from an EMBL/GenBank/DDBJ whole genome shotgun (WGS) entry which is preliminary data.</text>
</comment>
<keyword evidence="8 10" id="KW-0067">ATP-binding</keyword>
<gene>
    <name evidence="12" type="ORF">LZ24_01727</name>
</gene>
<keyword evidence="9" id="KW-0315">Glutamine amidotransferase</keyword>
<dbReference type="GO" id="GO:0005524">
    <property type="term" value="F:ATP binding"/>
    <property type="evidence" value="ECO:0007669"/>
    <property type="project" value="UniProtKB-UniRule"/>
</dbReference>
<dbReference type="SUPFAM" id="SSF52317">
    <property type="entry name" value="Class I glutamine amidotransferase-like"/>
    <property type="match status" value="1"/>
</dbReference>
<feature type="binding site" evidence="10">
    <location>
        <begin position="134"/>
        <end position="140"/>
    </location>
    <ligand>
        <name>ATP</name>
        <dbReference type="ChEBI" id="CHEBI:30616"/>
    </ligand>
</feature>
<dbReference type="SUPFAM" id="SSF54810">
    <property type="entry name" value="GMP synthetase C-terminal dimerisation domain"/>
    <property type="match status" value="1"/>
</dbReference>
<dbReference type="SUPFAM" id="SSF52402">
    <property type="entry name" value="Adenine nucleotide alpha hydrolases-like"/>
    <property type="match status" value="1"/>
</dbReference>
<evidence type="ECO:0000256" key="8">
    <source>
        <dbReference type="ARBA" id="ARBA00022840"/>
    </source>
</evidence>
<dbReference type="NCBIfam" id="TIGR00884">
    <property type="entry name" value="guaA_Cterm"/>
    <property type="match status" value="1"/>
</dbReference>
<dbReference type="GO" id="GO:0005829">
    <property type="term" value="C:cytosol"/>
    <property type="evidence" value="ECO:0007669"/>
    <property type="project" value="TreeGrafter"/>
</dbReference>
<dbReference type="FunFam" id="3.30.300.10:FF:000002">
    <property type="entry name" value="GMP synthase [glutamine-hydrolyzing]"/>
    <property type="match status" value="1"/>
</dbReference>
<dbReference type="InterPro" id="IPR029062">
    <property type="entry name" value="Class_I_gatase-like"/>
</dbReference>
<dbReference type="GO" id="GO:0003921">
    <property type="term" value="F:GMP synthase activity"/>
    <property type="evidence" value="ECO:0007669"/>
    <property type="project" value="InterPro"/>
</dbReference>
<keyword evidence="4" id="KW-0436">Ligase</keyword>
<name>A0A562RTB2_9BACT</name>
<dbReference type="OrthoDB" id="9802219at2"/>
<dbReference type="Gene3D" id="3.30.300.10">
    <property type="match status" value="1"/>
</dbReference>